<evidence type="ECO:0000313" key="2">
    <source>
        <dbReference type="WBParaSite" id="ES5_v2.g21397.t1"/>
    </source>
</evidence>
<protein>
    <submittedName>
        <fullName evidence="2">BRCT domain-containing protein</fullName>
    </submittedName>
</protein>
<proteinExistence type="predicted"/>
<evidence type="ECO:0000313" key="1">
    <source>
        <dbReference type="Proteomes" id="UP000887579"/>
    </source>
</evidence>
<dbReference type="WBParaSite" id="ES5_v2.g21397.t1">
    <property type="protein sequence ID" value="ES5_v2.g21397.t1"/>
    <property type="gene ID" value="ES5_v2.g21397"/>
</dbReference>
<name>A0AC34FWK7_9BILA</name>
<organism evidence="1 2">
    <name type="scientific">Panagrolaimus sp. ES5</name>
    <dbReference type="NCBI Taxonomy" id="591445"/>
    <lineage>
        <taxon>Eukaryota</taxon>
        <taxon>Metazoa</taxon>
        <taxon>Ecdysozoa</taxon>
        <taxon>Nematoda</taxon>
        <taxon>Chromadorea</taxon>
        <taxon>Rhabditida</taxon>
        <taxon>Tylenchina</taxon>
        <taxon>Panagrolaimomorpha</taxon>
        <taxon>Panagrolaimoidea</taxon>
        <taxon>Panagrolaimidae</taxon>
        <taxon>Panagrolaimus</taxon>
    </lineage>
</organism>
<accession>A0AC34FWK7</accession>
<sequence>MRFRTSSIQLTPSNNHLVLRRLMRKECKYIYRQKGAVTHAKRMILRKPRCHTFYLFEIPEKRRLHMISKIHSLGGMVVNSIRFATRILFIPSGHNLPEKSLFKLLTAAIGGRAILPASYILDSCDEKTFLDVDNYCHCENFVTKFDIPDSTLAAIKISVYYRSLYAKMQKPAFHLQNVLFAVTEGQHEDVKLLLEISGASVQPCYHNNMFFNNQLFTLCVTDGTIKLHDFVETIPQVTPDTIRNILWRTFRKFL</sequence>
<dbReference type="Proteomes" id="UP000887579">
    <property type="component" value="Unplaced"/>
</dbReference>
<reference evidence="2" key="1">
    <citation type="submission" date="2022-11" db="UniProtKB">
        <authorList>
            <consortium name="WormBaseParasite"/>
        </authorList>
    </citation>
    <scope>IDENTIFICATION</scope>
</reference>